<keyword evidence="5" id="KW-0812">Transmembrane</keyword>
<dbReference type="InterPro" id="IPR051263">
    <property type="entry name" value="C-type_cytochrome_biogenesis"/>
</dbReference>
<dbReference type="Proteomes" id="UP001528850">
    <property type="component" value="Unassembled WGS sequence"/>
</dbReference>
<evidence type="ECO:0000256" key="4">
    <source>
        <dbReference type="PROSITE-ProRule" id="PRU00339"/>
    </source>
</evidence>
<dbReference type="PANTHER" id="PTHR47870:SF1">
    <property type="entry name" value="CYTOCHROME C-TYPE BIOGENESIS PROTEIN CCMH"/>
    <property type="match status" value="1"/>
</dbReference>
<keyword evidence="3 4" id="KW-0802">TPR repeat</keyword>
<gene>
    <name evidence="7" type="ORF">P3W24_06140</name>
</gene>
<dbReference type="Gene3D" id="1.25.40.10">
    <property type="entry name" value="Tetratricopeptide repeat domain"/>
    <property type="match status" value="1"/>
</dbReference>
<comment type="caution">
    <text evidence="7">The sequence shown here is derived from an EMBL/GenBank/DDBJ whole genome shotgun (WGS) entry which is preliminary data.</text>
</comment>
<feature type="transmembrane region" description="Helical" evidence="5">
    <location>
        <begin position="37"/>
        <end position="59"/>
    </location>
</feature>
<dbReference type="InterPro" id="IPR011990">
    <property type="entry name" value="TPR-like_helical_dom_sf"/>
</dbReference>
<keyword evidence="1" id="KW-0677">Repeat</keyword>
<evidence type="ECO:0000256" key="5">
    <source>
        <dbReference type="SAM" id="Phobius"/>
    </source>
</evidence>
<protein>
    <submittedName>
        <fullName evidence="7">Tetratricopeptide repeat protein</fullName>
    </submittedName>
</protein>
<evidence type="ECO:0000256" key="3">
    <source>
        <dbReference type="ARBA" id="ARBA00022803"/>
    </source>
</evidence>
<keyword evidence="5" id="KW-0472">Membrane</keyword>
<evidence type="ECO:0000259" key="6">
    <source>
        <dbReference type="Pfam" id="PF23914"/>
    </source>
</evidence>
<name>A0ABT6B8Z9_9GAMM</name>
<dbReference type="Pfam" id="PF23914">
    <property type="entry name" value="TPR_CcmH_CycH"/>
    <property type="match status" value="1"/>
</dbReference>
<evidence type="ECO:0000256" key="2">
    <source>
        <dbReference type="ARBA" id="ARBA00022748"/>
    </source>
</evidence>
<feature type="transmembrane region" description="Helical" evidence="5">
    <location>
        <begin position="6"/>
        <end position="25"/>
    </location>
</feature>
<accession>A0ABT6B8Z9</accession>
<sequence>MTIVFYLVAAAMLAVALALLLVPLVRHGRREGRSRGVFAVAVAIALLVPVASVGTYLLVGQPATLGGVAPAAEMTIDQGIAALRAQVKTHPDDVKAWLLLGQAFTVLKQPADARAAYDGALRAEPRNVEAMVGWAEADSLARDDHRIEGRSRELLDAAVGIDPTSQKALWLLGISDFQQQRYAEASATWKKLQPLLDPDSNVARAVAKQIALADERAAQPHPN</sequence>
<feature type="repeat" description="TPR" evidence="4">
    <location>
        <begin position="94"/>
        <end position="127"/>
    </location>
</feature>
<dbReference type="RefSeq" id="WP_320551963.1">
    <property type="nucleotide sequence ID" value="NZ_JAQLOK010000005.1"/>
</dbReference>
<keyword evidence="2" id="KW-0201">Cytochrome c-type biogenesis</keyword>
<organism evidence="7 8">
    <name type="scientific">Luteibacter sahnii</name>
    <dbReference type="NCBI Taxonomy" id="3021977"/>
    <lineage>
        <taxon>Bacteria</taxon>
        <taxon>Pseudomonadati</taxon>
        <taxon>Pseudomonadota</taxon>
        <taxon>Gammaproteobacteria</taxon>
        <taxon>Lysobacterales</taxon>
        <taxon>Rhodanobacteraceae</taxon>
        <taxon>Luteibacter</taxon>
    </lineage>
</organism>
<dbReference type="InterPro" id="IPR019734">
    <property type="entry name" value="TPR_rpt"/>
</dbReference>
<dbReference type="InterPro" id="IPR056413">
    <property type="entry name" value="TPR_CcmH_CycH"/>
</dbReference>
<reference evidence="7 8" key="1">
    <citation type="journal article" date="2024" name="Curr. Microbiol.">
        <title>Luteibacter sahnii sp. nov., A Novel Yellow-Colored Xanthomonadin Pigment Producing Probiotic Bacterium from Healthy Rice Seed Microbiome.</title>
        <authorList>
            <person name="Jaiswal G."/>
            <person name="Rana R."/>
            <person name="Nayak P.K."/>
            <person name="Chouhan R."/>
            <person name="Gandhi S.G."/>
            <person name="Patel H.K."/>
            <person name="Patil P.B."/>
        </authorList>
    </citation>
    <scope>NUCLEOTIDE SEQUENCE [LARGE SCALE GENOMIC DNA]</scope>
    <source>
        <strain evidence="7 8">PPL201</strain>
    </source>
</reference>
<keyword evidence="5" id="KW-1133">Transmembrane helix</keyword>
<evidence type="ECO:0000313" key="8">
    <source>
        <dbReference type="Proteomes" id="UP001528850"/>
    </source>
</evidence>
<dbReference type="PROSITE" id="PS50005">
    <property type="entry name" value="TPR"/>
    <property type="match status" value="1"/>
</dbReference>
<dbReference type="PANTHER" id="PTHR47870">
    <property type="entry name" value="CYTOCHROME C-TYPE BIOGENESIS PROTEIN CCMH"/>
    <property type="match status" value="1"/>
</dbReference>
<dbReference type="EMBL" id="JARJJS010000001">
    <property type="protein sequence ID" value="MDF4024535.1"/>
    <property type="molecule type" value="Genomic_DNA"/>
</dbReference>
<keyword evidence="8" id="KW-1185">Reference proteome</keyword>
<evidence type="ECO:0000256" key="1">
    <source>
        <dbReference type="ARBA" id="ARBA00022737"/>
    </source>
</evidence>
<proteinExistence type="predicted"/>
<feature type="domain" description="Cytochrome c-type biogenesis protein H TPR" evidence="6">
    <location>
        <begin position="78"/>
        <end position="201"/>
    </location>
</feature>
<dbReference type="SUPFAM" id="SSF48452">
    <property type="entry name" value="TPR-like"/>
    <property type="match status" value="1"/>
</dbReference>
<evidence type="ECO:0000313" key="7">
    <source>
        <dbReference type="EMBL" id="MDF4024535.1"/>
    </source>
</evidence>